<dbReference type="PROSITE" id="PS50048">
    <property type="entry name" value="ZN2_CY6_FUNGAL_2"/>
    <property type="match status" value="1"/>
</dbReference>
<keyword evidence="3" id="KW-0805">Transcription regulation</keyword>
<gene>
    <name evidence="11" type="ORF">TRUGW13939_00119</name>
</gene>
<keyword evidence="7" id="KW-0863">Zinc-finger</keyword>
<feature type="domain" description="Zn(2)-C6 fungal-type" evidence="9">
    <location>
        <begin position="128"/>
        <end position="157"/>
    </location>
</feature>
<dbReference type="PROSITE" id="PS50157">
    <property type="entry name" value="ZINC_FINGER_C2H2_2"/>
    <property type="match status" value="2"/>
</dbReference>
<dbReference type="CDD" id="cd00067">
    <property type="entry name" value="GAL4"/>
    <property type="match status" value="1"/>
</dbReference>
<evidence type="ECO:0000256" key="2">
    <source>
        <dbReference type="ARBA" id="ARBA00022833"/>
    </source>
</evidence>
<dbReference type="InterPro" id="IPR036236">
    <property type="entry name" value="Znf_C2H2_sf"/>
</dbReference>
<evidence type="ECO:0008006" key="13">
    <source>
        <dbReference type="Google" id="ProtNLM"/>
    </source>
</evidence>
<feature type="domain" description="C2H2-type" evidence="10">
    <location>
        <begin position="63"/>
        <end position="85"/>
    </location>
</feature>
<dbReference type="GO" id="GO:0000981">
    <property type="term" value="F:DNA-binding transcription factor activity, RNA polymerase II-specific"/>
    <property type="evidence" value="ECO:0007669"/>
    <property type="project" value="InterPro"/>
</dbReference>
<accession>A0A7H8QGD9</accession>
<dbReference type="InterPro" id="IPR036864">
    <property type="entry name" value="Zn2-C6_fun-type_DNA-bd_sf"/>
</dbReference>
<keyword evidence="6" id="KW-0539">Nucleus</keyword>
<reference evidence="12" key="1">
    <citation type="submission" date="2020-06" db="EMBL/GenBank/DDBJ databases">
        <title>A chromosome-scale genome assembly of Talaromyces rugulosus W13939.</title>
        <authorList>
            <person name="Wang B."/>
            <person name="Guo L."/>
            <person name="Ye K."/>
            <person name="Wang L."/>
        </authorList>
    </citation>
    <scope>NUCLEOTIDE SEQUENCE [LARGE SCALE GENOMIC DNA]</scope>
    <source>
        <strain evidence="12">W13939</strain>
    </source>
</reference>
<dbReference type="Proteomes" id="UP000509510">
    <property type="component" value="Chromosome I"/>
</dbReference>
<dbReference type="GeneID" id="55987636"/>
<evidence type="ECO:0000256" key="5">
    <source>
        <dbReference type="ARBA" id="ARBA00023163"/>
    </source>
</evidence>
<dbReference type="AlphaFoldDB" id="A0A7H8QGD9"/>
<evidence type="ECO:0000256" key="3">
    <source>
        <dbReference type="ARBA" id="ARBA00023015"/>
    </source>
</evidence>
<dbReference type="SUPFAM" id="SSF57667">
    <property type="entry name" value="beta-beta-alpha zinc fingers"/>
    <property type="match status" value="1"/>
</dbReference>
<dbReference type="GO" id="GO:0003677">
    <property type="term" value="F:DNA binding"/>
    <property type="evidence" value="ECO:0007669"/>
    <property type="project" value="UniProtKB-KW"/>
</dbReference>
<dbReference type="PANTHER" id="PTHR47660">
    <property type="entry name" value="TRANSCRIPTION FACTOR WITH C2H2 AND ZN(2)-CYS(6) DNA BINDING DOMAIN (EUROFUNG)-RELATED-RELATED"/>
    <property type="match status" value="1"/>
</dbReference>
<evidence type="ECO:0000313" key="12">
    <source>
        <dbReference type="Proteomes" id="UP000509510"/>
    </source>
</evidence>
<dbReference type="SMART" id="SM00355">
    <property type="entry name" value="ZnF_C2H2"/>
    <property type="match status" value="2"/>
</dbReference>
<dbReference type="GO" id="GO:0008270">
    <property type="term" value="F:zinc ion binding"/>
    <property type="evidence" value="ECO:0007669"/>
    <property type="project" value="UniProtKB-KW"/>
</dbReference>
<evidence type="ECO:0000256" key="8">
    <source>
        <dbReference type="SAM" id="MobiDB-lite"/>
    </source>
</evidence>
<evidence type="ECO:0000256" key="7">
    <source>
        <dbReference type="PROSITE-ProRule" id="PRU00042"/>
    </source>
</evidence>
<sequence>MSENAGKGSTRQIIRPPSDNNLQGWKRSRIRPQNLPWTTLFKGENTNKDKKTTMVSHEKNALFTCSQCHRRYSTQSALLRHQKSHDRSAWHSCEICNLKFSRTDILQRHKQLHGNGNGQSERKRAIKACDGCRRNKIRCTGDNPCQTCSKLGKKCTYLTHVARPSVQGLHKERKQIVASREENPSDVFAPKDIISTADPVPTVPIGANSNNKKNNEFVAPDLVAAAMTDNYNTARLAENPQLFTDIDRLLAQSPNLVALTSKGDRNIDFLLPRSPDANTGGSPSFFEFTLGSGLDQPMFPVTQTPYLLNEKLPDPVMQNIFLPHNVVRDMVHQAAVDFLELGTKDAVFRSRKRRNFSQAIEKFFNLSNYMEGKPTHVLHTFLSSFFENFSVLWPITWHQGADHDTVEPLLYLTMTAIGAMHAESPNAAAYGLALHQELCAVLPNSCLLCPDEEIKLEIIFEALLLSETMALYRGDSQACGFVQQARAVLVSHARRLGLFHELPAQESNDSAMEVCHNQTEKELQQWIRMERRRRMAFGFFRCEVFSSLLFNTRPLIGSDDLRLRIPCDHETWMYVGPEWREKLLLVAEEAISYPLYSELMRAATEGENSQLPPLNASAHELVLYGLQIPLLASFHDNGKPYQEVPEFGNPYAADSSFSFSGLQESRLASGMALPEILRLIDGWRATHDRLLSTDRLNGKAPSGEGFSPRLLYHMGYIRSNADLMALQSVASYNSNKEEGSPPMADFSQDQLILQQVRLWTTTDSAKVALSHACQIWALAEKHLAQSKTKDTSSLKYDQDINIVSMISLYYAAIVIWVMAELCPDISIRNIRQGVRQIGDVVERASTSSWQMASSLIMNTKALAYKGLYYF</sequence>
<keyword evidence="2" id="KW-0862">Zinc</keyword>
<feature type="compositionally biased region" description="Polar residues" evidence="8">
    <location>
        <begin position="1"/>
        <end position="23"/>
    </location>
</feature>
<dbReference type="InterPro" id="IPR007219">
    <property type="entry name" value="XnlR_reg_dom"/>
</dbReference>
<organism evidence="11 12">
    <name type="scientific">Talaromyces rugulosus</name>
    <name type="common">Penicillium rugulosum</name>
    <dbReference type="NCBI Taxonomy" id="121627"/>
    <lineage>
        <taxon>Eukaryota</taxon>
        <taxon>Fungi</taxon>
        <taxon>Dikarya</taxon>
        <taxon>Ascomycota</taxon>
        <taxon>Pezizomycotina</taxon>
        <taxon>Eurotiomycetes</taxon>
        <taxon>Eurotiomycetidae</taxon>
        <taxon>Eurotiales</taxon>
        <taxon>Trichocomaceae</taxon>
        <taxon>Talaromyces</taxon>
        <taxon>Talaromyces sect. Islandici</taxon>
    </lineage>
</organism>
<evidence type="ECO:0000256" key="4">
    <source>
        <dbReference type="ARBA" id="ARBA00023125"/>
    </source>
</evidence>
<feature type="domain" description="C2H2-type" evidence="10">
    <location>
        <begin position="91"/>
        <end position="118"/>
    </location>
</feature>
<dbReference type="OrthoDB" id="654211at2759"/>
<evidence type="ECO:0000256" key="6">
    <source>
        <dbReference type="ARBA" id="ARBA00023242"/>
    </source>
</evidence>
<evidence type="ECO:0000259" key="9">
    <source>
        <dbReference type="PROSITE" id="PS50048"/>
    </source>
</evidence>
<proteinExistence type="predicted"/>
<dbReference type="InterPro" id="IPR001138">
    <property type="entry name" value="Zn2Cys6_DnaBD"/>
</dbReference>
<dbReference type="RefSeq" id="XP_035339227.1">
    <property type="nucleotide sequence ID" value="XM_035483334.1"/>
</dbReference>
<keyword evidence="1" id="KW-0479">Metal-binding</keyword>
<dbReference type="KEGG" id="trg:TRUGW13939_00119"/>
<dbReference type="Gene3D" id="3.30.160.60">
    <property type="entry name" value="Classic Zinc Finger"/>
    <property type="match status" value="1"/>
</dbReference>
<dbReference type="SUPFAM" id="SSF57701">
    <property type="entry name" value="Zn2/Cys6 DNA-binding domain"/>
    <property type="match status" value="1"/>
</dbReference>
<dbReference type="Gene3D" id="4.10.240.10">
    <property type="entry name" value="Zn(2)-C6 fungal-type DNA-binding domain"/>
    <property type="match status" value="1"/>
</dbReference>
<evidence type="ECO:0000256" key="1">
    <source>
        <dbReference type="ARBA" id="ARBA00022723"/>
    </source>
</evidence>
<dbReference type="CDD" id="cd12148">
    <property type="entry name" value="fungal_TF_MHR"/>
    <property type="match status" value="1"/>
</dbReference>
<dbReference type="InterPro" id="IPR013087">
    <property type="entry name" value="Znf_C2H2_type"/>
</dbReference>
<protein>
    <recommendedName>
        <fullName evidence="13">Zn(2)-C6 fungal-type domain-containing protein</fullName>
    </recommendedName>
</protein>
<dbReference type="Pfam" id="PF04082">
    <property type="entry name" value="Fungal_trans"/>
    <property type="match status" value="1"/>
</dbReference>
<keyword evidence="5" id="KW-0804">Transcription</keyword>
<dbReference type="EMBL" id="CP055898">
    <property type="protein sequence ID" value="QKX53048.1"/>
    <property type="molecule type" value="Genomic_DNA"/>
</dbReference>
<evidence type="ECO:0000259" key="10">
    <source>
        <dbReference type="PROSITE" id="PS50157"/>
    </source>
</evidence>
<dbReference type="PROSITE" id="PS00463">
    <property type="entry name" value="ZN2_CY6_FUNGAL_1"/>
    <property type="match status" value="1"/>
</dbReference>
<evidence type="ECO:0000313" key="11">
    <source>
        <dbReference type="EMBL" id="QKX53048.1"/>
    </source>
</evidence>
<feature type="region of interest" description="Disordered" evidence="8">
    <location>
        <begin position="1"/>
        <end position="29"/>
    </location>
</feature>
<dbReference type="PANTHER" id="PTHR47660:SF7">
    <property type="entry name" value="TRANSCRIPTION FACTOR WITH C2H2 AND ZN(2)-CYS(6) DNA BINDING DOMAIN (EUROFUNG)"/>
    <property type="match status" value="1"/>
</dbReference>
<keyword evidence="4" id="KW-0238">DNA-binding</keyword>
<dbReference type="SMART" id="SM00066">
    <property type="entry name" value="GAL4"/>
    <property type="match status" value="1"/>
</dbReference>
<name>A0A7H8QGD9_TALRU</name>
<dbReference type="PROSITE" id="PS00028">
    <property type="entry name" value="ZINC_FINGER_C2H2_1"/>
    <property type="match status" value="2"/>
</dbReference>
<dbReference type="GO" id="GO:0006351">
    <property type="term" value="P:DNA-templated transcription"/>
    <property type="evidence" value="ECO:0007669"/>
    <property type="project" value="InterPro"/>
</dbReference>
<keyword evidence="12" id="KW-1185">Reference proteome</keyword>
<dbReference type="Pfam" id="PF00172">
    <property type="entry name" value="Zn_clus"/>
    <property type="match status" value="1"/>
</dbReference>